<evidence type="ECO:0000313" key="13">
    <source>
        <dbReference type="Proteomes" id="UP001333102"/>
    </source>
</evidence>
<dbReference type="CDD" id="cd17991">
    <property type="entry name" value="DEXHc_TRCF"/>
    <property type="match status" value="1"/>
</dbReference>
<comment type="function">
    <text evidence="9">Couples transcription and DNA repair by recognizing RNA polymerase (RNAP) stalled at DNA lesions. Mediates ATP-dependent release of RNAP and its truncated transcript from the DNA, and recruitment of nucleotide excision repair machinery to the damaged site.</text>
</comment>
<name>A0ABZ1BQ91_9FIRM</name>
<evidence type="ECO:0000313" key="12">
    <source>
        <dbReference type="EMBL" id="WRP14760.1"/>
    </source>
</evidence>
<keyword evidence="8 9" id="KW-0234">DNA repair</keyword>
<evidence type="ECO:0000259" key="10">
    <source>
        <dbReference type="PROSITE" id="PS51192"/>
    </source>
</evidence>
<dbReference type="SUPFAM" id="SSF143517">
    <property type="entry name" value="TRCF domain-like"/>
    <property type="match status" value="1"/>
</dbReference>
<dbReference type="PROSITE" id="PS51194">
    <property type="entry name" value="HELICASE_CTER"/>
    <property type="match status" value="1"/>
</dbReference>
<gene>
    <name evidence="9 12" type="primary">mfd</name>
    <name evidence="12" type="ORF">VLY81_00890</name>
</gene>
<keyword evidence="1 9" id="KW-0963">Cytoplasm</keyword>
<dbReference type="InterPro" id="IPR011545">
    <property type="entry name" value="DEAD/DEAH_box_helicase_dom"/>
</dbReference>
<dbReference type="Gene3D" id="2.40.10.170">
    <property type="match status" value="1"/>
</dbReference>
<evidence type="ECO:0000256" key="2">
    <source>
        <dbReference type="ARBA" id="ARBA00022741"/>
    </source>
</evidence>
<dbReference type="InterPro" id="IPR027417">
    <property type="entry name" value="P-loop_NTPase"/>
</dbReference>
<dbReference type="PANTHER" id="PTHR47964:SF1">
    <property type="entry name" value="ATP-DEPENDENT DNA HELICASE HOMOLOG RECG, CHLOROPLASTIC"/>
    <property type="match status" value="1"/>
</dbReference>
<dbReference type="EMBL" id="CP141614">
    <property type="protein sequence ID" value="WRP14760.1"/>
    <property type="molecule type" value="Genomic_DNA"/>
</dbReference>
<dbReference type="SMART" id="SM01058">
    <property type="entry name" value="CarD_TRCF"/>
    <property type="match status" value="1"/>
</dbReference>
<protein>
    <recommendedName>
        <fullName evidence="9">Transcription-repair-coupling factor</fullName>
        <shortName evidence="9">TRCF</shortName>
        <ecNumber evidence="9">3.6.4.-</ecNumber>
    </recommendedName>
</protein>
<keyword evidence="5" id="KW-0347">Helicase</keyword>
<reference evidence="13" key="1">
    <citation type="submission" date="2023-12" db="EMBL/GenBank/DDBJ databases">
        <title>Novel isolates from deep terrestrial aquifers shed light on the physiology and ecology of the class Limnochordia.</title>
        <authorList>
            <person name="Karnachuk O.V."/>
            <person name="Lukina A.P."/>
            <person name="Avakyan M.R."/>
            <person name="Kadnikov V."/>
            <person name="Begmatov S."/>
            <person name="Beletsky A.V."/>
            <person name="Mardanov A.V."/>
            <person name="Ravin N.V."/>
        </authorList>
    </citation>
    <scope>NUCLEOTIDE SEQUENCE [LARGE SCALE GENOMIC DNA]</scope>
    <source>
        <strain evidence="13">LN</strain>
    </source>
</reference>
<dbReference type="InterPro" id="IPR047112">
    <property type="entry name" value="RecG/Mfd"/>
</dbReference>
<dbReference type="SUPFAM" id="SSF141259">
    <property type="entry name" value="CarD-like"/>
    <property type="match status" value="1"/>
</dbReference>
<dbReference type="Proteomes" id="UP001333102">
    <property type="component" value="Chromosome"/>
</dbReference>
<evidence type="ECO:0000256" key="8">
    <source>
        <dbReference type="ARBA" id="ARBA00023204"/>
    </source>
</evidence>
<dbReference type="RefSeq" id="WP_324669134.1">
    <property type="nucleotide sequence ID" value="NZ_CP141614.1"/>
</dbReference>
<evidence type="ECO:0000256" key="9">
    <source>
        <dbReference type="HAMAP-Rule" id="MF_00969"/>
    </source>
</evidence>
<sequence length="1200" mass="134931">MQLTGLVELVRGLDAVQELAQAIARGPAQRMIVGAEGSQRSALVAALFAELASRPEGPRPILIVAPHRQAAERWYEDLHPMLGEERVGYFPSLETLPHEEVTPSVELLGRRIDALMRLAGAGRPPSVVVAEAVAVVERTIPAEVWREFVRPLSVGQQVDLQVVARRLTAAGYERRARVEGPGQMSVRGDILDVFPPDREQALRIEWFGDEVESIRTLDVDSQRSFGQLEQVTIAPARELLLTDEALLRGVEAIESSARRQADRLRSAGRRQEARRLEERIAAHLERLSQTGHAEGADQYRPLFYPDSPLLPAFMTSGVVVLDEPARLKERIQTAWTEWAALFEGLLERGRVLPEEAGCFGWWEELLQASRRHPLLLLSLLARRVEGVEPDGIHPIQGRSADPFHGNWQLLADELRARQKLRYRILLALQSESRAERAREALLNESVLAVVAPRVDGQLKPGNVVVVPARLTSGFEWDDLRLVVLTDTEVFGKQARPRRARTAPRPEAGARISDYLELREGDYVVHVNHGIGRYRGVKTMEVGGVRRDYLVVEYAGEDRLYVPTDQVHLLQRYIGSDDAPPRLNKLGGVEWARVKRRVRESVREMAESLLQLYAERQAQPGHAFSPDTPWQQEFEDAFPFEETPDQLRAAEEVKADMERPRPMDRLLVGDVGYGKTEVAMRAAFKAVADGRQVAVLVPTTILAQQHHRTFSERMARYPIRIEMLSRFQTSAEQARVLDGLRTGAVDIVIGTHRLLSKDVQFKSLGLVIVDEEQRFGVVQKERLKELRRTVDVLTMTATPIPRTLHMALSGLRDMSVIETPPEGRYPVRTYVVEYQDDLIRDAIAREMGRGGQVYFVYNRVQSIDRMAAHLGQLVPDARIAVAHGQMDEEHLEKVMLEFLNREHDVLVCTTIIEAGMDIGNVNTLIVYDADRFGLAQLYQLRGRVGRSNRVAYAYFTYRREKVLSEDAERRLQAIKEFTELGSGFKIALRDLEIRGAGNLLGPEQHGHIAAVGFQLYCRLLEEAVNEVKGQVVQKPPEPALDLPVDAYLPDDYVPDTAQKVELYRRIAVASSPEELESLAVEMEDRFGRMPPAVHNLLQVARLKLVAQEAGVGSIGMERDRVVVKAWPGLYLPADGLARAAAELRGRVVYRPGRTDTVWMRRMGLSDGQLLEALRQLLQRIRDAWAGTPGPRQEVAGARRSQ</sequence>
<dbReference type="Pfam" id="PF02559">
    <property type="entry name" value="CarD_TRCF_RID"/>
    <property type="match status" value="1"/>
</dbReference>
<dbReference type="InterPro" id="IPR041471">
    <property type="entry name" value="UvrB_inter"/>
</dbReference>
<dbReference type="Gene3D" id="3.90.1150.50">
    <property type="entry name" value="Transcription-repair-coupling factor, D7 domain"/>
    <property type="match status" value="1"/>
</dbReference>
<feature type="domain" description="Helicase ATP-binding" evidence="10">
    <location>
        <begin position="655"/>
        <end position="816"/>
    </location>
</feature>
<evidence type="ECO:0000256" key="3">
    <source>
        <dbReference type="ARBA" id="ARBA00022763"/>
    </source>
</evidence>
<feature type="domain" description="Helicase C-terminal" evidence="11">
    <location>
        <begin position="825"/>
        <end position="991"/>
    </location>
</feature>
<evidence type="ECO:0000256" key="4">
    <source>
        <dbReference type="ARBA" id="ARBA00022801"/>
    </source>
</evidence>
<dbReference type="Pfam" id="PF03461">
    <property type="entry name" value="TRCF"/>
    <property type="match status" value="1"/>
</dbReference>
<evidence type="ECO:0000256" key="7">
    <source>
        <dbReference type="ARBA" id="ARBA00023125"/>
    </source>
</evidence>
<dbReference type="SUPFAM" id="SSF52540">
    <property type="entry name" value="P-loop containing nucleoside triphosphate hydrolases"/>
    <property type="match status" value="4"/>
</dbReference>
<evidence type="ECO:0000256" key="1">
    <source>
        <dbReference type="ARBA" id="ARBA00022490"/>
    </source>
</evidence>
<keyword evidence="2 9" id="KW-0547">Nucleotide-binding</keyword>
<keyword evidence="13" id="KW-1185">Reference proteome</keyword>
<dbReference type="InterPro" id="IPR003711">
    <property type="entry name" value="CarD-like/TRCF_RID"/>
</dbReference>
<dbReference type="InterPro" id="IPR005118">
    <property type="entry name" value="TRCF_C"/>
</dbReference>
<organism evidence="12 13">
    <name type="scientific">Geochorda subterranea</name>
    <dbReference type="NCBI Taxonomy" id="3109564"/>
    <lineage>
        <taxon>Bacteria</taxon>
        <taxon>Bacillati</taxon>
        <taxon>Bacillota</taxon>
        <taxon>Limnochordia</taxon>
        <taxon>Limnochordales</taxon>
        <taxon>Geochordaceae</taxon>
        <taxon>Geochorda</taxon>
    </lineage>
</organism>
<dbReference type="SMART" id="SM00487">
    <property type="entry name" value="DEXDc"/>
    <property type="match status" value="1"/>
</dbReference>
<dbReference type="InterPro" id="IPR001650">
    <property type="entry name" value="Helicase_C-like"/>
</dbReference>
<dbReference type="SMART" id="SM00982">
    <property type="entry name" value="TRCF"/>
    <property type="match status" value="1"/>
</dbReference>
<dbReference type="Gene3D" id="3.40.50.300">
    <property type="entry name" value="P-loop containing nucleotide triphosphate hydrolases"/>
    <property type="match status" value="2"/>
</dbReference>
<dbReference type="Gene3D" id="3.30.2060.10">
    <property type="entry name" value="Penicillin-binding protein 1b domain"/>
    <property type="match status" value="1"/>
</dbReference>
<dbReference type="PANTHER" id="PTHR47964">
    <property type="entry name" value="ATP-DEPENDENT DNA HELICASE HOMOLOG RECG, CHLOROPLASTIC"/>
    <property type="match status" value="1"/>
</dbReference>
<comment type="similarity">
    <text evidence="9">In the N-terminal section; belongs to the UvrB family.</text>
</comment>
<evidence type="ECO:0000256" key="5">
    <source>
        <dbReference type="ARBA" id="ARBA00022806"/>
    </source>
</evidence>
<accession>A0ABZ1BQ91</accession>
<keyword evidence="6 9" id="KW-0067">ATP-binding</keyword>
<dbReference type="Gene3D" id="3.40.50.11180">
    <property type="match status" value="1"/>
</dbReference>
<dbReference type="InterPro" id="IPR014001">
    <property type="entry name" value="Helicase_ATP-bd"/>
</dbReference>
<dbReference type="Pfam" id="PF17757">
    <property type="entry name" value="UvrB_inter"/>
    <property type="match status" value="1"/>
</dbReference>
<evidence type="ECO:0000256" key="6">
    <source>
        <dbReference type="ARBA" id="ARBA00022840"/>
    </source>
</evidence>
<comment type="subcellular location">
    <subcellularLocation>
        <location evidence="9">Cytoplasm</location>
    </subcellularLocation>
</comment>
<evidence type="ECO:0000259" key="11">
    <source>
        <dbReference type="PROSITE" id="PS51194"/>
    </source>
</evidence>
<dbReference type="NCBIfam" id="TIGR00580">
    <property type="entry name" value="mfd"/>
    <property type="match status" value="1"/>
</dbReference>
<keyword evidence="3 9" id="KW-0227">DNA damage</keyword>
<dbReference type="Pfam" id="PF00270">
    <property type="entry name" value="DEAD"/>
    <property type="match status" value="1"/>
</dbReference>
<proteinExistence type="inferred from homology"/>
<dbReference type="EC" id="3.6.4.-" evidence="9"/>
<dbReference type="Pfam" id="PF00271">
    <property type="entry name" value="Helicase_C"/>
    <property type="match status" value="1"/>
</dbReference>
<dbReference type="HAMAP" id="MF_00969">
    <property type="entry name" value="TRCF"/>
    <property type="match status" value="1"/>
</dbReference>
<keyword evidence="4 9" id="KW-0378">Hydrolase</keyword>
<dbReference type="InterPro" id="IPR004576">
    <property type="entry name" value="Mfd"/>
</dbReference>
<keyword evidence="7 9" id="KW-0238">DNA-binding</keyword>
<dbReference type="SMART" id="SM00490">
    <property type="entry name" value="HELICc"/>
    <property type="match status" value="1"/>
</dbReference>
<dbReference type="InterPro" id="IPR036101">
    <property type="entry name" value="CarD-like/TRCF_RID_sf"/>
</dbReference>
<comment type="similarity">
    <text evidence="9">In the C-terminal section; belongs to the helicase family. RecG subfamily.</text>
</comment>
<dbReference type="InterPro" id="IPR037235">
    <property type="entry name" value="TRCF-like_C_D7"/>
</dbReference>
<dbReference type="PROSITE" id="PS51192">
    <property type="entry name" value="HELICASE_ATP_BIND_1"/>
    <property type="match status" value="1"/>
</dbReference>